<dbReference type="Proteomes" id="UP000183417">
    <property type="component" value="Unassembled WGS sequence"/>
</dbReference>
<dbReference type="AlphaFoldDB" id="A0A1H3MWM4"/>
<dbReference type="RefSeq" id="WP_074921857.1">
    <property type="nucleotide sequence ID" value="NZ_CP141273.1"/>
</dbReference>
<evidence type="ECO:0000313" key="2">
    <source>
        <dbReference type="EMBL" id="SDY80870.1"/>
    </source>
</evidence>
<accession>A0A1H3MWM4</accession>
<dbReference type="EMBL" id="FNPE01000008">
    <property type="protein sequence ID" value="SDY80870.1"/>
    <property type="molecule type" value="Genomic_DNA"/>
</dbReference>
<name>A0A1H3MWM4_9BURK</name>
<gene>
    <name evidence="2" type="ORF">SAMN05421547_10869</name>
</gene>
<evidence type="ECO:0000256" key="1">
    <source>
        <dbReference type="SAM" id="MobiDB-lite"/>
    </source>
</evidence>
<organism evidence="2 3">
    <name type="scientific">Delftia lacustris</name>
    <dbReference type="NCBI Taxonomy" id="558537"/>
    <lineage>
        <taxon>Bacteria</taxon>
        <taxon>Pseudomonadati</taxon>
        <taxon>Pseudomonadota</taxon>
        <taxon>Betaproteobacteria</taxon>
        <taxon>Burkholderiales</taxon>
        <taxon>Comamonadaceae</taxon>
        <taxon>Delftia</taxon>
    </lineage>
</organism>
<dbReference type="GeneID" id="94689226"/>
<feature type="region of interest" description="Disordered" evidence="1">
    <location>
        <begin position="166"/>
        <end position="188"/>
    </location>
</feature>
<protein>
    <submittedName>
        <fullName evidence="2">Uncharacterized protein</fullName>
    </submittedName>
</protein>
<reference evidence="2 3" key="1">
    <citation type="submission" date="2016-10" db="EMBL/GenBank/DDBJ databases">
        <authorList>
            <person name="de Groot N.N."/>
        </authorList>
    </citation>
    <scope>NUCLEOTIDE SEQUENCE [LARGE SCALE GENOMIC DNA]</scope>
    <source>
        <strain evidence="2 3">LMG 24775</strain>
    </source>
</reference>
<evidence type="ECO:0000313" key="3">
    <source>
        <dbReference type="Proteomes" id="UP000183417"/>
    </source>
</evidence>
<sequence length="1164" mass="131573">MQENSALTVQHFDGEREAQTIARFQSLQAGQYWRALEEIPQEGISAGTVLLILSVRLVDDKPHTIILRPHPLQFGTGRTLRWRNKTGQAQQAWHGFKEHRFLLLDFLSLFEFEPDHEAVRAKEVAQIQTNMARLQAEMVEAQADPGRMNAIVEAGLREARAKTLVHTPRPSAQDLDEDSEEGVAGAAVPQRLSRSTDLALPVSQSPVDPSIAAIATGTLSDALETGITDQKIGALRTAAQQELQIATIKASWIQGKAGEISSELAKLTPFFDEKAHAALAHTEEVRNYVGELLDGIGSLNLYVGEDVVVQTICEGAGAPRSEPLTFVQAKKLMDEELAVFEDLDQRFDFDSEARFFNALRAHPALIEQIFPTQRCVLVMCVSRRHIDYGDTWTNTVRNEENAKVFMLVRNGQNIHRVFSPVESHLGSARLFPTKADDQSMFFRGIDGTKIRFEDVAYSDALNAHEKHALHYKRFLILAAGLDHRLKLFGDFHDEGESLAFVSQRFQDRWCRFLHDDDASSMLDGGVARPSYQSWIDAKNAYLRPGSRVLCQWRDLINPDTAPGITKRTYRDHGRGFTMTANALSPMDCVVAYKDGCDVCVDVHVQIDSYRSDRQFNAKVRVSKFRPNYWEHEEMPYLVLDAVEPEDLRWYIHHRNTRVNHLSYIRFFKRALKLVEAERAAEEPARQALLQALNDGCVGLEHERPALVHRAVIAWRAAHRGKPLPHPQQKATAERRRLLNQMFSLSREGMDLVARVQEFAERQGYAPLRLVLSGTSKHVLYASPKEGECDNRLLPHAWVHRITLTHTKTRFSEVSRKWALLPSKAASETTQHEWPGAQEWVRDSNFSSFERKQEIMGLCERFEQSVAPFLSTPDTATFGQMAADYLFALRDSLDTSKTSVVLPVLAFPIALVSHKNTGEMGYLCIANRRGYRLLASLAPDDDVSARYIRDIKRLMSRSFADEERFQDFWNRARDIRSDWQLIELDVCAFSGESPYIKAQAIKSVSQAARPPLSALMADWYEKWHKDASRFCRIWHPEAHIDANGRLLIDAMLGIEQPQGYCPVHARLVTYSSHSRDEGVAAPQYARWLDVAPIDSELPECPRPEIGIGMSSSTSEYLNRAEAIAAMTQTETSRRSLLVPSHERPDAPQPPQGVERLLIIPCEEGL</sequence>
<proteinExistence type="predicted"/>